<keyword evidence="1" id="KW-1133">Transmembrane helix</keyword>
<organism evidence="2 3">
    <name type="scientific">Cocleimonas flava</name>
    <dbReference type="NCBI Taxonomy" id="634765"/>
    <lineage>
        <taxon>Bacteria</taxon>
        <taxon>Pseudomonadati</taxon>
        <taxon>Pseudomonadota</taxon>
        <taxon>Gammaproteobacteria</taxon>
        <taxon>Thiotrichales</taxon>
        <taxon>Thiotrichaceae</taxon>
        <taxon>Cocleimonas</taxon>
    </lineage>
</organism>
<dbReference type="RefSeq" id="WP_131905112.1">
    <property type="nucleotide sequence ID" value="NZ_BAAAFU010000004.1"/>
</dbReference>
<feature type="transmembrane region" description="Helical" evidence="1">
    <location>
        <begin position="288"/>
        <end position="306"/>
    </location>
</feature>
<feature type="transmembrane region" description="Helical" evidence="1">
    <location>
        <begin position="257"/>
        <end position="282"/>
    </location>
</feature>
<evidence type="ECO:0000256" key="1">
    <source>
        <dbReference type="SAM" id="Phobius"/>
    </source>
</evidence>
<evidence type="ECO:0000313" key="2">
    <source>
        <dbReference type="EMBL" id="TCJ86778.1"/>
    </source>
</evidence>
<feature type="transmembrane region" description="Helical" evidence="1">
    <location>
        <begin position="65"/>
        <end position="88"/>
    </location>
</feature>
<sequence length="324" mass="35635">MQYTVFISWLKSLVIEIFAITYNLFKLMIPIIIVVKIIEELGGIEYIGIILEPIMQMVGLPASMGLVWATTLISNIYGGMIIYVTMAIEQPLTVAQVTVLGAMMLYAHALPIELRIAQKAGVRVIYLLLLRVGGALLLGFICHKVYSLGGYLDTPSTSLFNPEVSTNDSLMGWLMLQLETLFKVFLVISALVIFLRLLKSSGIEKLMSWLLKPVLKLLGLGEKTTSITIIGITLGVVYGGSLLINEAKSGRISKMDIFGSLTLLALCHSIIEDTLLIMLLGADITGALYFRVLFALLLTAILVRLAKAISDKTFNKYLVYPKPT</sequence>
<keyword evidence="1" id="KW-0812">Transmembrane</keyword>
<dbReference type="EMBL" id="SMFQ01000003">
    <property type="protein sequence ID" value="TCJ86778.1"/>
    <property type="molecule type" value="Genomic_DNA"/>
</dbReference>
<keyword evidence="1" id="KW-0472">Membrane</keyword>
<gene>
    <name evidence="2" type="ORF">EV695_1272</name>
</gene>
<protein>
    <recommendedName>
        <fullName evidence="4">Nucleoside recognition protein</fullName>
    </recommendedName>
</protein>
<feature type="transmembrane region" description="Helical" evidence="1">
    <location>
        <begin position="94"/>
        <end position="112"/>
    </location>
</feature>
<feature type="transmembrane region" description="Helical" evidence="1">
    <location>
        <begin position="124"/>
        <end position="146"/>
    </location>
</feature>
<feature type="transmembrane region" description="Helical" evidence="1">
    <location>
        <begin position="180"/>
        <end position="198"/>
    </location>
</feature>
<name>A0A4R1F4V6_9GAMM</name>
<feature type="transmembrane region" description="Helical" evidence="1">
    <location>
        <begin position="6"/>
        <end position="25"/>
    </location>
</feature>
<accession>A0A4R1F4V6</accession>
<evidence type="ECO:0008006" key="4">
    <source>
        <dbReference type="Google" id="ProtNLM"/>
    </source>
</evidence>
<evidence type="ECO:0000313" key="3">
    <source>
        <dbReference type="Proteomes" id="UP000294887"/>
    </source>
</evidence>
<comment type="caution">
    <text evidence="2">The sequence shown here is derived from an EMBL/GenBank/DDBJ whole genome shotgun (WGS) entry which is preliminary data.</text>
</comment>
<dbReference type="Proteomes" id="UP000294887">
    <property type="component" value="Unassembled WGS sequence"/>
</dbReference>
<keyword evidence="3" id="KW-1185">Reference proteome</keyword>
<reference evidence="2 3" key="1">
    <citation type="submission" date="2019-03" db="EMBL/GenBank/DDBJ databases">
        <title>Genomic Encyclopedia of Type Strains, Phase IV (KMG-IV): sequencing the most valuable type-strain genomes for metagenomic binning, comparative biology and taxonomic classification.</title>
        <authorList>
            <person name="Goeker M."/>
        </authorList>
    </citation>
    <scope>NUCLEOTIDE SEQUENCE [LARGE SCALE GENOMIC DNA]</scope>
    <source>
        <strain evidence="2 3">DSM 24830</strain>
    </source>
</reference>
<dbReference type="OrthoDB" id="9797308at2"/>
<dbReference type="AlphaFoldDB" id="A0A4R1F4V6"/>
<proteinExistence type="predicted"/>